<keyword evidence="2 5" id="KW-0812">Transmembrane</keyword>
<feature type="domain" description="Fatty acid hydroxylase" evidence="6">
    <location>
        <begin position="111"/>
        <end position="244"/>
    </location>
</feature>
<evidence type="ECO:0000256" key="1">
    <source>
        <dbReference type="ARBA" id="ARBA00004370"/>
    </source>
</evidence>
<feature type="transmembrane region" description="Helical" evidence="5">
    <location>
        <begin position="33"/>
        <end position="53"/>
    </location>
</feature>
<keyword evidence="8" id="KW-1185">Reference proteome</keyword>
<comment type="caution">
    <text evidence="7">The sequence shown here is derived from an EMBL/GenBank/DDBJ whole genome shotgun (WGS) entry which is preliminary data.</text>
</comment>
<keyword evidence="4 5" id="KW-0472">Membrane</keyword>
<evidence type="ECO:0000259" key="6">
    <source>
        <dbReference type="Pfam" id="PF04116"/>
    </source>
</evidence>
<evidence type="ECO:0000256" key="3">
    <source>
        <dbReference type="ARBA" id="ARBA00022989"/>
    </source>
</evidence>
<dbReference type="OrthoDB" id="9770329at2"/>
<dbReference type="AlphaFoldDB" id="M0QF16"/>
<dbReference type="RefSeq" id="WP_007618116.1">
    <property type="nucleotide sequence ID" value="NZ_BANX01000006.1"/>
</dbReference>
<reference evidence="7 8" key="1">
    <citation type="submission" date="2013-01" db="EMBL/GenBank/DDBJ databases">
        <title>Whole genome shotgun sequence of Gordonia soli NBRC 108243.</title>
        <authorList>
            <person name="Isaki-Nakamura S."/>
            <person name="Hosoyama A."/>
            <person name="Tsuchikane K."/>
            <person name="Ando Y."/>
            <person name="Baba S."/>
            <person name="Ohji S."/>
            <person name="Hamada M."/>
            <person name="Tamura T."/>
            <person name="Yamazoe A."/>
            <person name="Yamazaki S."/>
            <person name="Fujita N."/>
        </authorList>
    </citation>
    <scope>NUCLEOTIDE SEQUENCE [LARGE SCALE GENOMIC DNA]</scope>
    <source>
        <strain evidence="7 8">NBRC 108243</strain>
    </source>
</reference>
<gene>
    <name evidence="7" type="ORF">GS4_06_00340</name>
</gene>
<evidence type="ECO:0000313" key="7">
    <source>
        <dbReference type="EMBL" id="GAC67188.1"/>
    </source>
</evidence>
<protein>
    <recommendedName>
        <fullName evidence="6">Fatty acid hydroxylase domain-containing protein</fullName>
    </recommendedName>
</protein>
<dbReference type="STRING" id="1223545.GS4_06_00340"/>
<feature type="transmembrane region" description="Helical" evidence="5">
    <location>
        <begin position="106"/>
        <end position="127"/>
    </location>
</feature>
<dbReference type="GO" id="GO:0005506">
    <property type="term" value="F:iron ion binding"/>
    <property type="evidence" value="ECO:0007669"/>
    <property type="project" value="InterPro"/>
</dbReference>
<evidence type="ECO:0000256" key="5">
    <source>
        <dbReference type="SAM" id="Phobius"/>
    </source>
</evidence>
<evidence type="ECO:0000256" key="2">
    <source>
        <dbReference type="ARBA" id="ARBA00022692"/>
    </source>
</evidence>
<sequence length="311" mass="34038">MTTSIVRYGYAPFMLLGINGTAITLAAVSAPKILLLGVLGVAVVASFAAERLAPYERSWNESQHDSVRDAVHVFVNETLILVSVAIIPILAALRGGHVWWPTSWPLWAQVLISIVVADFGITIVHMLSHRYGWMWRLHAVHHSVTRCYGLNGLMKHPVHQTLEMVGGVAPLIVLGIPTPVASALAVCVAVQLLMQHSNADYRVGRLRYVLALNEGHRFHHLRDAGAGDVNFGLFTLLWDHLAGTFSYDPTRRFTTADLGMAAKPDYPTRYVEQLTTPFRAAGACGPMGPLPRKPWRARFSATTPPARADGA</sequence>
<accession>M0QF16</accession>
<comment type="subcellular location">
    <subcellularLocation>
        <location evidence="1">Membrane</location>
    </subcellularLocation>
</comment>
<dbReference type="GO" id="GO:0008610">
    <property type="term" value="P:lipid biosynthetic process"/>
    <property type="evidence" value="ECO:0007669"/>
    <property type="project" value="InterPro"/>
</dbReference>
<dbReference type="eggNOG" id="COG3000">
    <property type="taxonomic scope" value="Bacteria"/>
</dbReference>
<dbReference type="InterPro" id="IPR050307">
    <property type="entry name" value="Sterol_Desaturase_Related"/>
</dbReference>
<dbReference type="Proteomes" id="UP000011666">
    <property type="component" value="Unassembled WGS sequence"/>
</dbReference>
<proteinExistence type="predicted"/>
<organism evidence="7 8">
    <name type="scientific">Gordonia soli NBRC 108243</name>
    <dbReference type="NCBI Taxonomy" id="1223545"/>
    <lineage>
        <taxon>Bacteria</taxon>
        <taxon>Bacillati</taxon>
        <taxon>Actinomycetota</taxon>
        <taxon>Actinomycetes</taxon>
        <taxon>Mycobacteriales</taxon>
        <taxon>Gordoniaceae</taxon>
        <taxon>Gordonia</taxon>
    </lineage>
</organism>
<dbReference type="PANTHER" id="PTHR11863">
    <property type="entry name" value="STEROL DESATURASE"/>
    <property type="match status" value="1"/>
</dbReference>
<dbReference type="GO" id="GO:0016491">
    <property type="term" value="F:oxidoreductase activity"/>
    <property type="evidence" value="ECO:0007669"/>
    <property type="project" value="InterPro"/>
</dbReference>
<dbReference type="GO" id="GO:0016020">
    <property type="term" value="C:membrane"/>
    <property type="evidence" value="ECO:0007669"/>
    <property type="project" value="UniProtKB-SubCell"/>
</dbReference>
<evidence type="ECO:0000313" key="8">
    <source>
        <dbReference type="Proteomes" id="UP000011666"/>
    </source>
</evidence>
<dbReference type="EMBL" id="BANX01000006">
    <property type="protein sequence ID" value="GAC67188.1"/>
    <property type="molecule type" value="Genomic_DNA"/>
</dbReference>
<keyword evidence="3 5" id="KW-1133">Transmembrane helix</keyword>
<feature type="transmembrane region" description="Helical" evidence="5">
    <location>
        <begin position="7"/>
        <end position="27"/>
    </location>
</feature>
<dbReference type="InterPro" id="IPR006694">
    <property type="entry name" value="Fatty_acid_hydroxylase"/>
</dbReference>
<name>M0QF16_9ACTN</name>
<dbReference type="Pfam" id="PF04116">
    <property type="entry name" value="FA_hydroxylase"/>
    <property type="match status" value="1"/>
</dbReference>
<evidence type="ECO:0000256" key="4">
    <source>
        <dbReference type="ARBA" id="ARBA00023136"/>
    </source>
</evidence>
<feature type="transmembrane region" description="Helical" evidence="5">
    <location>
        <begin position="74"/>
        <end position="94"/>
    </location>
</feature>